<dbReference type="SUPFAM" id="SSF53474">
    <property type="entry name" value="alpha/beta-Hydrolases"/>
    <property type="match status" value="1"/>
</dbReference>
<dbReference type="GO" id="GO:0016787">
    <property type="term" value="F:hydrolase activity"/>
    <property type="evidence" value="ECO:0007669"/>
    <property type="project" value="InterPro"/>
</dbReference>
<reference evidence="3" key="1">
    <citation type="submission" date="2016-04" db="EMBL/GenBank/DDBJ databases">
        <title>Comparative genomics of biotechnologically important yeasts.</title>
        <authorList>
            <consortium name="DOE Joint Genome Institute"/>
            <person name="Riley R."/>
            <person name="Haridas S."/>
            <person name="Wolfe K.H."/>
            <person name="Lopes M.R."/>
            <person name="Hittinger C.T."/>
            <person name="Goker M."/>
            <person name="Salamov A."/>
            <person name="Wisecaver J."/>
            <person name="Long T.M."/>
            <person name="Aerts A.L."/>
            <person name="Barry K."/>
            <person name="Choi C."/>
            <person name="Clum A."/>
            <person name="Coughlan A.Y."/>
            <person name="Deshpande S."/>
            <person name="Douglass A.P."/>
            <person name="Hanson S.J."/>
            <person name="Klenk H.-P."/>
            <person name="Labutti K."/>
            <person name="Lapidus A."/>
            <person name="Lindquist E."/>
            <person name="Lipzen A."/>
            <person name="Meier-Kolthoff J.P."/>
            <person name="Ohm R.A."/>
            <person name="Otillar R.P."/>
            <person name="Pangilinan J."/>
            <person name="Peng Y."/>
            <person name="Rokas A."/>
            <person name="Rosa C.A."/>
            <person name="Scheuner C."/>
            <person name="Sibirny A.A."/>
            <person name="Slot J.C."/>
            <person name="Stielow J.B."/>
            <person name="Sun H."/>
            <person name="Kurtzman C.P."/>
            <person name="Blackwell M."/>
            <person name="Grigoriev I.V."/>
            <person name="Jeffries T.W."/>
        </authorList>
    </citation>
    <scope>NUCLEOTIDE SEQUENCE [LARGE SCALE GENOMIC DNA]</scope>
    <source>
        <strain evidence="3">NRRL YB-2248</strain>
    </source>
</reference>
<evidence type="ECO:0000313" key="2">
    <source>
        <dbReference type="EMBL" id="ODV85429.1"/>
    </source>
</evidence>
<gene>
    <name evidence="2" type="ORF">CANARDRAFT_198994</name>
</gene>
<dbReference type="Gene3D" id="3.40.50.1820">
    <property type="entry name" value="alpha/beta hydrolase"/>
    <property type="match status" value="1"/>
</dbReference>
<evidence type="ECO:0000313" key="3">
    <source>
        <dbReference type="Proteomes" id="UP000094801"/>
    </source>
</evidence>
<dbReference type="InterPro" id="IPR002925">
    <property type="entry name" value="Dienelactn_hydro"/>
</dbReference>
<proteinExistence type="predicted"/>
<sequence length="247" mass="27207">MSKTVCTSQCFQAIKHEGTPAGSIETINGIPTYVTGDSTSSKYLIIFTDIFGLSINNTLLVADHFAKEGYYVLAPDIIENDPADPTKIADAEYITNYFTKHSPVHVWSLINKWLDGLPSEVASSKSWFSTGYCFGSIFAVQFAGAEQTKFNIKATSICHPAKLPDSLIASLNKPLLISIGDIDAAWPLEDLFKLIESLKTQEKTYQLNLFRGLDHGYAVRGDLTVPFVKYGADKTVADQLAWFANFS</sequence>
<dbReference type="EMBL" id="KV453852">
    <property type="protein sequence ID" value="ODV85429.1"/>
    <property type="molecule type" value="Genomic_DNA"/>
</dbReference>
<dbReference type="AlphaFoldDB" id="A0A1E4T0Z7"/>
<dbReference type="PANTHER" id="PTHR17630:SF44">
    <property type="entry name" value="PROTEIN AIM2"/>
    <property type="match status" value="1"/>
</dbReference>
<dbReference type="STRING" id="983967.A0A1E4T0Z7"/>
<dbReference type="OrthoDB" id="17560at2759"/>
<feature type="domain" description="Dienelactone hydrolase" evidence="1">
    <location>
        <begin position="33"/>
        <end position="246"/>
    </location>
</feature>
<dbReference type="PANTHER" id="PTHR17630">
    <property type="entry name" value="DIENELACTONE HYDROLASE"/>
    <property type="match status" value="1"/>
</dbReference>
<keyword evidence="3" id="KW-1185">Reference proteome</keyword>
<accession>A0A1E4T0Z7</accession>
<dbReference type="Pfam" id="PF01738">
    <property type="entry name" value="DLH"/>
    <property type="match status" value="1"/>
</dbReference>
<protein>
    <recommendedName>
        <fullName evidence="1">Dienelactone hydrolase domain-containing protein</fullName>
    </recommendedName>
</protein>
<organism evidence="2 3">
    <name type="scientific">[Candida] arabinofermentans NRRL YB-2248</name>
    <dbReference type="NCBI Taxonomy" id="983967"/>
    <lineage>
        <taxon>Eukaryota</taxon>
        <taxon>Fungi</taxon>
        <taxon>Dikarya</taxon>
        <taxon>Ascomycota</taxon>
        <taxon>Saccharomycotina</taxon>
        <taxon>Pichiomycetes</taxon>
        <taxon>Pichiales</taxon>
        <taxon>Pichiaceae</taxon>
        <taxon>Ogataea</taxon>
        <taxon>Ogataea/Candida clade</taxon>
    </lineage>
</organism>
<name>A0A1E4T0Z7_9ASCO</name>
<dbReference type="InterPro" id="IPR029058">
    <property type="entry name" value="AB_hydrolase_fold"/>
</dbReference>
<dbReference type="Proteomes" id="UP000094801">
    <property type="component" value="Unassembled WGS sequence"/>
</dbReference>
<evidence type="ECO:0000259" key="1">
    <source>
        <dbReference type="Pfam" id="PF01738"/>
    </source>
</evidence>